<keyword evidence="2" id="KW-1185">Reference proteome</keyword>
<proteinExistence type="predicted"/>
<evidence type="ECO:0000313" key="2">
    <source>
        <dbReference type="Proteomes" id="UP000002173"/>
    </source>
</evidence>
<evidence type="ECO:0000313" key="1">
    <source>
        <dbReference type="EMBL" id="EDO05086.1"/>
    </source>
</evidence>
<dbReference type="InParanoid" id="A7AXG3"/>
<dbReference type="SMR" id="A7AXG3"/>
<sequence length="221" mass="26531">MKNMKNFTNNNMLHEYIKFNCICKYKLYKKFFNNHCIRNFKISKKKYKCKYSFNLLNSCYSYSYAYLARYVYRNLYKIKYVNENYIKVNNNINSVILYFNKIFIKKKQKKSMKYDIIMGSGSSKSWVGVGYDKNSIYKNACSSASLQSKKYIYNLKLNPNDYKVFKYKNYKFSILDKSPNKRNFDVYNSLTTLSGIKKLKLVSYTKTSTKTLLKSILYYFN</sequence>
<dbReference type="AlphaFoldDB" id="A7AXG3"/>
<accession>A7AXG3</accession>
<dbReference type="VEuPathDB" id="PiroplasmaDB:BBOV_V000360"/>
<reference evidence="2" key="3">
    <citation type="journal article" date="2021" name="Int. J. Parasitol.">
        <title>Comparative analysis of gene expression between Babesia bovis blood stages and kinetes allowed by improved genome annotation.</title>
        <authorList>
            <person name="Ueti M.W."/>
            <person name="Johnson W.C."/>
            <person name="Kappmeyer L.S."/>
            <person name="Herndon D.R."/>
            <person name="Mousel M.R."/>
            <person name="Reif K.E."/>
            <person name="Taus N.S."/>
            <person name="Ifeonu O.O."/>
            <person name="Silva J.C."/>
            <person name="Suarez C.E."/>
            <person name="Brayton K.A."/>
        </authorList>
    </citation>
    <scope>NUCLEOTIDE SEQUENCE [LARGE SCALE GENOMIC DNA]</scope>
</reference>
<gene>
    <name evidence="1" type="ORF">BBOV_V000360</name>
</gene>
<comment type="caution">
    <text evidence="1">The sequence shown here is derived from an EMBL/GenBank/DDBJ whole genome shotgun (WGS) entry which is preliminary data.</text>
</comment>
<dbReference type="EMBL" id="AAXT01000007">
    <property type="protein sequence ID" value="EDO05086.1"/>
    <property type="molecule type" value="Genomic_DNA"/>
</dbReference>
<reference evidence="2" key="2">
    <citation type="journal article" date="2020" name="Data Brief">
        <title>Transcriptome dataset of Babesia bovis life stages within vertebrate and invertebrate hosts.</title>
        <authorList>
            <person name="Ueti M.W."/>
            <person name="Johnson W.C."/>
            <person name="Kappmeyer L.S."/>
            <person name="Herndon D.R."/>
            <person name="Mousel M.R."/>
            <person name="Reif K.E."/>
            <person name="Taus N.S."/>
            <person name="Ifeonu O.O."/>
            <person name="Silva J.C."/>
            <person name="Suarez C.E."/>
            <person name="Brayton K.A."/>
        </authorList>
    </citation>
    <scope>NUCLEOTIDE SEQUENCE [LARGE SCALE GENOMIC DNA]</scope>
</reference>
<dbReference type="Proteomes" id="UP000002173">
    <property type="component" value="Unassembled WGS sequence"/>
</dbReference>
<reference evidence="1 2" key="1">
    <citation type="journal article" date="2007" name="PLoS Pathog.">
        <title>Genome sequence of Babesia bovis and comparative analysis of apicomplexan hemoprotozoa.</title>
        <authorList>
            <person name="Brayton K.A."/>
            <person name="Lau A.O.T."/>
            <person name="Herndon D.R."/>
            <person name="Hannick L."/>
            <person name="Kappmeyer L.S."/>
            <person name="Berens S.J."/>
            <person name="Bidwell S.L."/>
            <person name="Brown W.C."/>
            <person name="Crabtree J."/>
            <person name="Fadrosh D."/>
            <person name="Feldblum T."/>
            <person name="Forberger H.A."/>
            <person name="Haas B.J."/>
            <person name="Howell J.M."/>
            <person name="Khouri H."/>
            <person name="Koo H."/>
            <person name="Mann D.J."/>
            <person name="Norimine J."/>
            <person name="Paulsen I.T."/>
            <person name="Radune D."/>
            <person name="Ren Q."/>
            <person name="Smith R.K. Jr."/>
            <person name="Suarez C.E."/>
            <person name="White O."/>
            <person name="Wortman J.R."/>
            <person name="Knowles D.P. Jr."/>
            <person name="McElwain T.F."/>
            <person name="Nene V.M."/>
        </authorList>
    </citation>
    <scope>NUCLEOTIDE SEQUENCE [LARGE SCALE GENOMIC DNA]</scope>
    <source>
        <strain evidence="1">T2Bo</strain>
    </source>
</reference>
<organism evidence="1 2">
    <name type="scientific">Babesia bovis</name>
    <dbReference type="NCBI Taxonomy" id="5865"/>
    <lineage>
        <taxon>Eukaryota</taxon>
        <taxon>Sar</taxon>
        <taxon>Alveolata</taxon>
        <taxon>Apicomplexa</taxon>
        <taxon>Aconoidasida</taxon>
        <taxon>Piroplasmida</taxon>
        <taxon>Babesiidae</taxon>
        <taxon>Babesia</taxon>
    </lineage>
</organism>
<protein>
    <submittedName>
        <fullName evidence="1">Rps13</fullName>
    </submittedName>
</protein>
<name>A7AXG3_BABBO</name>